<feature type="compositionally biased region" description="Polar residues" evidence="1">
    <location>
        <begin position="34"/>
        <end position="45"/>
    </location>
</feature>
<gene>
    <name evidence="2" type="ORF">WR25_07138</name>
</gene>
<protein>
    <submittedName>
        <fullName evidence="2">Uncharacterized protein</fullName>
    </submittedName>
</protein>
<feature type="region of interest" description="Disordered" evidence="1">
    <location>
        <begin position="240"/>
        <end position="263"/>
    </location>
</feature>
<dbReference type="AlphaFoldDB" id="A0A2A2JFD7"/>
<reference evidence="2 3" key="1">
    <citation type="journal article" date="2017" name="Curr. Biol.">
        <title>Genome architecture and evolution of a unichromosomal asexual nematode.</title>
        <authorList>
            <person name="Fradin H."/>
            <person name="Zegar C."/>
            <person name="Gutwein M."/>
            <person name="Lucas J."/>
            <person name="Kovtun M."/>
            <person name="Corcoran D."/>
            <person name="Baugh L.R."/>
            <person name="Kiontke K."/>
            <person name="Gunsalus K."/>
            <person name="Fitch D.H."/>
            <person name="Piano F."/>
        </authorList>
    </citation>
    <scope>NUCLEOTIDE SEQUENCE [LARGE SCALE GENOMIC DNA]</scope>
    <source>
        <strain evidence="2">PF1309</strain>
    </source>
</reference>
<feature type="compositionally biased region" description="Basic and acidic residues" evidence="1">
    <location>
        <begin position="343"/>
        <end position="354"/>
    </location>
</feature>
<comment type="caution">
    <text evidence="2">The sequence shown here is derived from an EMBL/GenBank/DDBJ whole genome shotgun (WGS) entry which is preliminary data.</text>
</comment>
<feature type="compositionally biased region" description="Basic and acidic residues" evidence="1">
    <location>
        <begin position="136"/>
        <end position="147"/>
    </location>
</feature>
<accession>A0A2A2JFD7</accession>
<keyword evidence="3" id="KW-1185">Reference proteome</keyword>
<dbReference type="Proteomes" id="UP000218231">
    <property type="component" value="Unassembled WGS sequence"/>
</dbReference>
<evidence type="ECO:0000313" key="3">
    <source>
        <dbReference type="Proteomes" id="UP000218231"/>
    </source>
</evidence>
<evidence type="ECO:0000313" key="2">
    <source>
        <dbReference type="EMBL" id="PAV60279.1"/>
    </source>
</evidence>
<evidence type="ECO:0000256" key="1">
    <source>
        <dbReference type="SAM" id="MobiDB-lite"/>
    </source>
</evidence>
<feature type="region of interest" description="Disordered" evidence="1">
    <location>
        <begin position="1"/>
        <end position="98"/>
    </location>
</feature>
<organism evidence="2 3">
    <name type="scientific">Diploscapter pachys</name>
    <dbReference type="NCBI Taxonomy" id="2018661"/>
    <lineage>
        <taxon>Eukaryota</taxon>
        <taxon>Metazoa</taxon>
        <taxon>Ecdysozoa</taxon>
        <taxon>Nematoda</taxon>
        <taxon>Chromadorea</taxon>
        <taxon>Rhabditida</taxon>
        <taxon>Rhabditina</taxon>
        <taxon>Rhabditomorpha</taxon>
        <taxon>Rhabditoidea</taxon>
        <taxon>Rhabditidae</taxon>
        <taxon>Diploscapter</taxon>
    </lineage>
</organism>
<dbReference type="EMBL" id="LIAE01010477">
    <property type="protein sequence ID" value="PAV60279.1"/>
    <property type="molecule type" value="Genomic_DNA"/>
</dbReference>
<proteinExistence type="predicted"/>
<feature type="region of interest" description="Disordered" evidence="1">
    <location>
        <begin position="127"/>
        <end position="157"/>
    </location>
</feature>
<sequence length="354" mass="39629">MLADENSPDGNSDDSKSTSRKSTRMAAIRAVSGKYNSRTISNSKPATEMVEFVPESSRKLPTTSLTLPYSIRSGRSPKRLEKSGTSGRTPDKPVMLSVNDLSSDTMTTSRSDIVKLLNQHQDLSTLQRKKKKRVRVKMEDAKSDKVDPSPSFHPKINYNRRPKIMKTRPSALDLNNPVVTEKEKPKVEAQASKKKFSGIAKTAILVRSWMLSNQDNDSDEAARSRAEGAERVHENLVFEPPSLLASSNNNQPASPRPEEPQPIVRQGGWKIIGKLIMDKLRRIAGYTSTAKEVVRDEEQQVSLFQISTVPKPVVARHSTKACGRKTQYQSLWSKDTVPKTSRRRCENVKESKED</sequence>
<name>A0A2A2JFD7_9BILA</name>
<feature type="compositionally biased region" description="Polar residues" evidence="1">
    <location>
        <begin position="244"/>
        <end position="253"/>
    </location>
</feature>
<feature type="region of interest" description="Disordered" evidence="1">
    <location>
        <begin position="333"/>
        <end position="354"/>
    </location>
</feature>